<dbReference type="PANTHER" id="PTHR34599">
    <property type="entry name" value="PEROXIDASE-RELATED"/>
    <property type="match status" value="1"/>
</dbReference>
<organism evidence="2 3">
    <name type="scientific">Nostoc cf. commune SO-36</name>
    <dbReference type="NCBI Taxonomy" id="449208"/>
    <lineage>
        <taxon>Bacteria</taxon>
        <taxon>Bacillati</taxon>
        <taxon>Cyanobacteriota</taxon>
        <taxon>Cyanophyceae</taxon>
        <taxon>Nostocales</taxon>
        <taxon>Nostocaceae</taxon>
        <taxon>Nostoc</taxon>
    </lineage>
</organism>
<gene>
    <name evidence="2" type="ORF">ANSO36C_56960</name>
</gene>
<accession>A0ABM7Z9G9</accession>
<name>A0ABM7Z9G9_NOSCO</name>
<proteinExistence type="predicted"/>
<dbReference type="Gene3D" id="1.10.606.20">
    <property type="match status" value="1"/>
</dbReference>
<dbReference type="RefSeq" id="WP_251957424.1">
    <property type="nucleotide sequence ID" value="NZ_AP025732.1"/>
</dbReference>
<evidence type="ECO:0000256" key="1">
    <source>
        <dbReference type="SAM" id="MobiDB-lite"/>
    </source>
</evidence>
<evidence type="ECO:0000313" key="2">
    <source>
        <dbReference type="EMBL" id="BDI19894.1"/>
    </source>
</evidence>
<feature type="region of interest" description="Disordered" evidence="1">
    <location>
        <begin position="132"/>
        <end position="166"/>
    </location>
</feature>
<dbReference type="PANTHER" id="PTHR34599:SF1">
    <property type="entry name" value="PHOSPHATIDIC ACID PHOSPHATASE TYPE 2_HALOPEROXIDASE DOMAIN-CONTAINING PROTEIN"/>
    <property type="match status" value="1"/>
</dbReference>
<dbReference type="InterPro" id="IPR052559">
    <property type="entry name" value="V-haloperoxidase"/>
</dbReference>
<evidence type="ECO:0000313" key="3">
    <source>
        <dbReference type="Proteomes" id="UP001055453"/>
    </source>
</evidence>
<dbReference type="SUPFAM" id="SSF48317">
    <property type="entry name" value="Acid phosphatase/Vanadium-dependent haloperoxidase"/>
    <property type="match status" value="1"/>
</dbReference>
<reference evidence="2" key="1">
    <citation type="submission" date="2022-04" db="EMBL/GenBank/DDBJ databases">
        <title>Complete genome sequence of a cyanobacterium, Nostoc sp. SO-36, isolated in Antarctica.</title>
        <authorList>
            <person name="Kanesaki Y."/>
            <person name="Effendi D."/>
            <person name="Sakamoto T."/>
            <person name="Ohtani S."/>
            <person name="Awai K."/>
        </authorList>
    </citation>
    <scope>NUCLEOTIDE SEQUENCE</scope>
    <source>
        <strain evidence="2">SO-36</strain>
    </source>
</reference>
<keyword evidence="3" id="KW-1185">Reference proteome</keyword>
<dbReference type="Proteomes" id="UP001055453">
    <property type="component" value="Chromosome"/>
</dbReference>
<protein>
    <submittedName>
        <fullName evidence="2">Uncharacterized protein</fullName>
    </submittedName>
</protein>
<dbReference type="EMBL" id="AP025732">
    <property type="protein sequence ID" value="BDI19894.1"/>
    <property type="molecule type" value="Genomic_DNA"/>
</dbReference>
<sequence>MIDQVINWNNVYLQAIRVNGGAPGPIARTGAILHAAIYDAVNSIEKTHKPYLGIIPAAFGASKEAAAVYAAYTVLSSVSVYPNSKEKSQSFFDTELKKARKELENSGVSMQSIDDGKELGIAAAQAIIQNRQGDGFNDNTPYTPGKQPGDWRPTGSGDAVTPNWGKLKPFSPTQIKKFRPTRPAGFDNKQDLLASVEYAAQVNEVKRLGSATSTERTQEQTDIALFWANDLDGTYKPPGHLYTITQILSKLRGLSFSENARLFALVG</sequence>
<dbReference type="InterPro" id="IPR036938">
    <property type="entry name" value="PAP2/HPO_sf"/>
</dbReference>